<evidence type="ECO:0000313" key="16">
    <source>
        <dbReference type="Proteomes" id="UP000007382"/>
    </source>
</evidence>
<feature type="binding site" evidence="10 13">
    <location>
        <position position="40"/>
    </location>
    <ligand>
        <name>a divalent metal cation</name>
        <dbReference type="ChEBI" id="CHEBI:60240"/>
    </ligand>
</feature>
<dbReference type="GO" id="GO:0019323">
    <property type="term" value="P:pentose catabolic process"/>
    <property type="evidence" value="ECO:0007669"/>
    <property type="project" value="UniProtKB-UniRule"/>
</dbReference>
<evidence type="ECO:0000256" key="11">
    <source>
        <dbReference type="PIRNR" id="PIRNR001461"/>
    </source>
</evidence>
<dbReference type="InterPro" id="IPR011060">
    <property type="entry name" value="RibuloseP-bd_barrel"/>
</dbReference>
<feature type="binding site" evidence="10 13">
    <location>
        <position position="183"/>
    </location>
    <ligand>
        <name>a divalent metal cation</name>
        <dbReference type="ChEBI" id="CHEBI:60240"/>
    </ligand>
</feature>
<dbReference type="SUPFAM" id="SSF51366">
    <property type="entry name" value="Ribulose-phoshate binding barrel"/>
    <property type="match status" value="1"/>
</dbReference>
<evidence type="ECO:0000256" key="8">
    <source>
        <dbReference type="ARBA" id="ARBA00022723"/>
    </source>
</evidence>
<dbReference type="HAMAP" id="MF_02227">
    <property type="entry name" value="RPE"/>
    <property type="match status" value="1"/>
</dbReference>
<dbReference type="RefSeq" id="WP_014450325.1">
    <property type="nucleotide sequence ID" value="NC_017094.1"/>
</dbReference>
<comment type="pathway">
    <text evidence="10">Carbohydrate degradation.</text>
</comment>
<comment type="cofactor">
    <cofactor evidence="5">
        <name>Fe(2+)</name>
        <dbReference type="ChEBI" id="CHEBI:29033"/>
    </cofactor>
</comment>
<comment type="caution">
    <text evidence="10">Lacks conserved residue(s) required for the propagation of feature annotation.</text>
</comment>
<feature type="binding site" evidence="10 14">
    <location>
        <position position="73"/>
    </location>
    <ligand>
        <name>substrate</name>
    </ligand>
</feature>
<keyword evidence="8 10" id="KW-0479">Metal-binding</keyword>
<dbReference type="Gene3D" id="3.20.20.70">
    <property type="entry name" value="Aldolase class I"/>
    <property type="match status" value="1"/>
</dbReference>
<evidence type="ECO:0000256" key="13">
    <source>
        <dbReference type="PIRSR" id="PIRSR001461-2"/>
    </source>
</evidence>
<dbReference type="OrthoDB" id="1645589at2"/>
<feature type="binding site" evidence="10 14">
    <location>
        <position position="15"/>
    </location>
    <ligand>
        <name>substrate</name>
    </ligand>
</feature>
<evidence type="ECO:0000256" key="3">
    <source>
        <dbReference type="ARBA" id="ARBA00001941"/>
    </source>
</evidence>
<dbReference type="GO" id="GO:0006098">
    <property type="term" value="P:pentose-phosphate shunt"/>
    <property type="evidence" value="ECO:0007669"/>
    <property type="project" value="UniProtKB-UniRule"/>
</dbReference>
<protein>
    <recommendedName>
        <fullName evidence="7 10">Ribulose-phosphate 3-epimerase</fullName>
        <ecNumber evidence="7 10">5.1.3.1</ecNumber>
    </recommendedName>
</protein>
<dbReference type="GO" id="GO:0004750">
    <property type="term" value="F:D-ribulose-phosphate 3-epimerase activity"/>
    <property type="evidence" value="ECO:0007669"/>
    <property type="project" value="UniProtKB-UniRule"/>
</dbReference>
<feature type="active site" description="Proton acceptor" evidence="10 12">
    <location>
        <position position="42"/>
    </location>
</feature>
<dbReference type="InterPro" id="IPR000056">
    <property type="entry name" value="Ribul_P_3_epim-like"/>
</dbReference>
<evidence type="ECO:0000256" key="10">
    <source>
        <dbReference type="HAMAP-Rule" id="MF_02227"/>
    </source>
</evidence>
<evidence type="ECO:0000256" key="14">
    <source>
        <dbReference type="PIRSR" id="PIRSR001461-3"/>
    </source>
</evidence>
<evidence type="ECO:0000256" key="5">
    <source>
        <dbReference type="ARBA" id="ARBA00001954"/>
    </source>
</evidence>
<evidence type="ECO:0000256" key="12">
    <source>
        <dbReference type="PIRSR" id="PIRSR001461-1"/>
    </source>
</evidence>
<reference evidence="15 16" key="1">
    <citation type="journal article" date="2012" name="J. Bacteriol.">
        <title>Complete Genome Sequence of Leptospirillum ferrooxidans Strain C2-3, Isolated from a Fresh Volcanic Ash Deposit on the Island of Miyake, Japan.</title>
        <authorList>
            <person name="Fujimura R."/>
            <person name="Sato Y."/>
            <person name="Nishizawa T."/>
            <person name="Oshima K."/>
            <person name="Kim S.-W."/>
            <person name="Hattori M."/>
            <person name="Kamijo T."/>
            <person name="Ohta H."/>
        </authorList>
    </citation>
    <scope>NUCLEOTIDE SEQUENCE [LARGE SCALE GENOMIC DNA]</scope>
    <source>
        <strain evidence="15 16">C2-3</strain>
    </source>
</reference>
<comment type="similarity">
    <text evidence="6 10 11">Belongs to the ribulose-phosphate 3-epimerase family.</text>
</comment>
<dbReference type="STRING" id="1162668.LFE_2169"/>
<evidence type="ECO:0000256" key="6">
    <source>
        <dbReference type="ARBA" id="ARBA00009541"/>
    </source>
</evidence>
<dbReference type="InterPro" id="IPR013785">
    <property type="entry name" value="Aldolase_TIM"/>
</dbReference>
<feature type="binding site" evidence="10 14">
    <location>
        <begin position="149"/>
        <end position="152"/>
    </location>
    <ligand>
        <name>substrate</name>
    </ligand>
</feature>
<keyword evidence="13" id="KW-0862">Zinc</keyword>
<dbReference type="AlphaFoldDB" id="I0IRE3"/>
<proteinExistence type="inferred from homology"/>
<comment type="catalytic activity">
    <reaction evidence="1 10 11">
        <text>D-ribulose 5-phosphate = D-xylulose 5-phosphate</text>
        <dbReference type="Rhea" id="RHEA:13677"/>
        <dbReference type="ChEBI" id="CHEBI:57737"/>
        <dbReference type="ChEBI" id="CHEBI:58121"/>
        <dbReference type="EC" id="5.1.3.1"/>
    </reaction>
</comment>
<dbReference type="eggNOG" id="COG0036">
    <property type="taxonomic scope" value="Bacteria"/>
</dbReference>
<dbReference type="PROSITE" id="PS01085">
    <property type="entry name" value="RIBUL_P_3_EPIMER_1"/>
    <property type="match status" value="1"/>
</dbReference>
<dbReference type="KEGG" id="lfc:LFE_2169"/>
<dbReference type="FunFam" id="3.20.20.70:FF:000004">
    <property type="entry name" value="Ribulose-phosphate 3-epimerase"/>
    <property type="match status" value="1"/>
</dbReference>
<comment type="cofactor">
    <cofactor evidence="3">
        <name>Co(2+)</name>
        <dbReference type="ChEBI" id="CHEBI:48828"/>
    </cofactor>
</comment>
<feature type="active site" description="Proton donor" evidence="10 12">
    <location>
        <position position="183"/>
    </location>
</feature>
<dbReference type="NCBIfam" id="TIGR01163">
    <property type="entry name" value="rpe"/>
    <property type="match status" value="1"/>
</dbReference>
<dbReference type="Proteomes" id="UP000007382">
    <property type="component" value="Chromosome"/>
</dbReference>
<keyword evidence="16" id="KW-1185">Reference proteome</keyword>
<comment type="function">
    <text evidence="10">Catalyzes the reversible epimerization of D-ribulose 5-phosphate to D-xylulose 5-phosphate.</text>
</comment>
<evidence type="ECO:0000256" key="9">
    <source>
        <dbReference type="ARBA" id="ARBA00023235"/>
    </source>
</evidence>
<dbReference type="EMBL" id="AP012342">
    <property type="protein sequence ID" value="BAM07842.1"/>
    <property type="molecule type" value="Genomic_DNA"/>
</dbReference>
<accession>I0IRE3</accession>
<dbReference type="PROSITE" id="PS01086">
    <property type="entry name" value="RIBUL_P_3_EPIMER_2"/>
    <property type="match status" value="1"/>
</dbReference>
<dbReference type="GO" id="GO:0046872">
    <property type="term" value="F:metal ion binding"/>
    <property type="evidence" value="ECO:0007669"/>
    <property type="project" value="UniProtKB-UniRule"/>
</dbReference>
<evidence type="ECO:0000256" key="7">
    <source>
        <dbReference type="ARBA" id="ARBA00013188"/>
    </source>
</evidence>
<dbReference type="NCBIfam" id="NF004076">
    <property type="entry name" value="PRK05581.1-4"/>
    <property type="match status" value="1"/>
</dbReference>
<organism evidence="15 16">
    <name type="scientific">Leptospirillum ferrooxidans (strain C2-3)</name>
    <dbReference type="NCBI Taxonomy" id="1162668"/>
    <lineage>
        <taxon>Bacteria</taxon>
        <taxon>Pseudomonadati</taxon>
        <taxon>Nitrospirota</taxon>
        <taxon>Nitrospiria</taxon>
        <taxon>Nitrospirales</taxon>
        <taxon>Nitrospiraceae</taxon>
        <taxon>Leptospirillum</taxon>
    </lineage>
</organism>
<keyword evidence="9 10" id="KW-0413">Isomerase</keyword>
<evidence type="ECO:0000313" key="15">
    <source>
        <dbReference type="EMBL" id="BAM07842.1"/>
    </source>
</evidence>
<evidence type="ECO:0000256" key="4">
    <source>
        <dbReference type="ARBA" id="ARBA00001947"/>
    </source>
</evidence>
<dbReference type="PIRSF" id="PIRSF001461">
    <property type="entry name" value="RPE"/>
    <property type="match status" value="1"/>
</dbReference>
<dbReference type="GO" id="GO:0005737">
    <property type="term" value="C:cytoplasm"/>
    <property type="evidence" value="ECO:0007669"/>
    <property type="project" value="UniProtKB-ARBA"/>
</dbReference>
<feature type="binding site" evidence="14">
    <location>
        <begin position="205"/>
        <end position="206"/>
    </location>
    <ligand>
        <name>substrate</name>
    </ligand>
</feature>
<dbReference type="PANTHER" id="PTHR11749">
    <property type="entry name" value="RIBULOSE-5-PHOSPHATE-3-EPIMERASE"/>
    <property type="match status" value="1"/>
</dbReference>
<dbReference type="HOGENOM" id="CLU_054856_1_0_0"/>
<name>I0IRE3_LEPFC</name>
<comment type="cofactor">
    <cofactor evidence="10 13">
        <name>a divalent metal cation</name>
        <dbReference type="ChEBI" id="CHEBI:60240"/>
    </cofactor>
    <text evidence="10 13">Binds 1 divalent metal cation per subunit.</text>
</comment>
<feature type="binding site" evidence="10 13">
    <location>
        <position position="73"/>
    </location>
    <ligand>
        <name>a divalent metal cation</name>
        <dbReference type="ChEBI" id="CHEBI:60240"/>
    </ligand>
</feature>
<gene>
    <name evidence="10" type="primary">rpe</name>
    <name evidence="15" type="ordered locus">LFE_2169</name>
</gene>
<feature type="binding site" evidence="10 13">
    <location>
        <position position="42"/>
    </location>
    <ligand>
        <name>a divalent metal cation</name>
        <dbReference type="ChEBI" id="CHEBI:60240"/>
    </ligand>
</feature>
<feature type="binding site" evidence="14">
    <location>
        <position position="185"/>
    </location>
    <ligand>
        <name>substrate</name>
    </ligand>
</feature>
<evidence type="ECO:0000256" key="1">
    <source>
        <dbReference type="ARBA" id="ARBA00001782"/>
    </source>
</evidence>
<comment type="cofactor">
    <cofactor evidence="4">
        <name>Zn(2+)</name>
        <dbReference type="ChEBI" id="CHEBI:29105"/>
    </cofactor>
</comment>
<keyword evidence="10 11" id="KW-0119">Carbohydrate metabolism</keyword>
<keyword evidence="13" id="KW-0170">Cobalt</keyword>
<keyword evidence="13" id="KW-0464">Manganese</keyword>
<reference evidence="16" key="2">
    <citation type="submission" date="2012-03" db="EMBL/GenBank/DDBJ databases">
        <title>The complete genome sequence of the pioneer microbe on fresh volcanic deposit, Leptospirillum ferrooxidans strain C2-3.</title>
        <authorList>
            <person name="Fujimura R."/>
            <person name="Sato Y."/>
            <person name="Nishizawa T."/>
            <person name="Nanba K."/>
            <person name="Oshima K."/>
            <person name="Hattori M."/>
            <person name="Kamijo T."/>
            <person name="Ohta H."/>
        </authorList>
    </citation>
    <scope>NUCLEOTIDE SEQUENCE [LARGE SCALE GENOMIC DNA]</scope>
    <source>
        <strain evidence="16">C2-3</strain>
    </source>
</reference>
<sequence>MSSNHNPHFLSIAPSVLSADFSRLGEEVRDVTEGGADLLHLDVMDGHFVPNLTFGPPVIAPLRKWSNLPMEAHLMVSNPSSLVEPMAKAGVNRLIVHAETDPHLHRLIESIRGKGMSVGIALNPSTPLMVLEEVLGLIDLVLIMTVNPGFGGQSFIEGSISKIRRLMSMKERLGCANVRIEVDGGISTKNVGQVVSVGADTIVAGTAIFSGASRREAISALRSAAGVMLV</sequence>
<comment type="cofactor">
    <cofactor evidence="2">
        <name>Mn(2+)</name>
        <dbReference type="ChEBI" id="CHEBI:29035"/>
    </cofactor>
</comment>
<dbReference type="InterPro" id="IPR026019">
    <property type="entry name" value="Ribul_P_3_epim"/>
</dbReference>
<dbReference type="PATRIC" id="fig|1162668.3.peg.2567"/>
<evidence type="ECO:0000256" key="2">
    <source>
        <dbReference type="ARBA" id="ARBA00001936"/>
    </source>
</evidence>
<feature type="binding site" evidence="10">
    <location>
        <begin position="183"/>
        <end position="185"/>
    </location>
    <ligand>
        <name>substrate</name>
    </ligand>
</feature>
<dbReference type="CDD" id="cd00429">
    <property type="entry name" value="RPE"/>
    <property type="match status" value="1"/>
</dbReference>
<dbReference type="Pfam" id="PF00834">
    <property type="entry name" value="Ribul_P_3_epim"/>
    <property type="match status" value="1"/>
</dbReference>
<dbReference type="EC" id="5.1.3.1" evidence="7 10"/>